<dbReference type="OrthoDB" id="276989at2759"/>
<reference evidence="3" key="1">
    <citation type="journal article" date="2020" name="Fungal Divers.">
        <title>Resolving the Mortierellaceae phylogeny through synthesis of multi-gene phylogenetics and phylogenomics.</title>
        <authorList>
            <person name="Vandepol N."/>
            <person name="Liber J."/>
            <person name="Desiro A."/>
            <person name="Na H."/>
            <person name="Kennedy M."/>
            <person name="Barry K."/>
            <person name="Grigoriev I.V."/>
            <person name="Miller A.N."/>
            <person name="O'Donnell K."/>
            <person name="Stajich J.E."/>
            <person name="Bonito G."/>
        </authorList>
    </citation>
    <scope>NUCLEOTIDE SEQUENCE</scope>
    <source>
        <strain evidence="3">BC1065</strain>
    </source>
</reference>
<gene>
    <name evidence="3" type="ORF">DFQ27_009612</name>
</gene>
<dbReference type="AlphaFoldDB" id="A0A9P6QNR3"/>
<organism evidence="3 4">
    <name type="scientific">Actinomortierella ambigua</name>
    <dbReference type="NCBI Taxonomy" id="1343610"/>
    <lineage>
        <taxon>Eukaryota</taxon>
        <taxon>Fungi</taxon>
        <taxon>Fungi incertae sedis</taxon>
        <taxon>Mucoromycota</taxon>
        <taxon>Mortierellomycotina</taxon>
        <taxon>Mortierellomycetes</taxon>
        <taxon>Mortierellales</taxon>
        <taxon>Mortierellaceae</taxon>
        <taxon>Actinomortierella</taxon>
    </lineage>
</organism>
<evidence type="ECO:0000313" key="4">
    <source>
        <dbReference type="Proteomes" id="UP000807716"/>
    </source>
</evidence>
<dbReference type="PANTHER" id="PTHR13395">
    <property type="entry name" value="SISTER CHROMATID COHESION PROTEIN DCC1-RELATED"/>
    <property type="match status" value="1"/>
</dbReference>
<name>A0A9P6QNR3_9FUNG</name>
<evidence type="ECO:0000256" key="1">
    <source>
        <dbReference type="ARBA" id="ARBA00007017"/>
    </source>
</evidence>
<protein>
    <recommendedName>
        <fullName evidence="5">Sister chromatid cohesion protein DCC1</fullName>
    </recommendedName>
</protein>
<dbReference type="EMBL" id="JAAAJB010000009">
    <property type="protein sequence ID" value="KAG0270234.1"/>
    <property type="molecule type" value="Genomic_DNA"/>
</dbReference>
<sequence length="405" mass="45904">MASPSQPPSGSSTSRILFASDFVQSTYTLIDIPKGLEKYIDDHDTHLTFQLRGLENDTAVLCTRDKSFSVQRAHTSNMLIPIANLHSDDEETLIEQRPWLDDSKGAAAEDGVPRKKKTTKVAVDMLESMLELVPVAPRLDRLAELLGQSLYEGRAQDRKANAEKPKYTTEQLQSLVQASDMEIDAWLKQHHAYQIDGYWRLLDPRYLFDVLQEILLTMKVLDMSPDAVDSAQLISTILEGETDMEDWLVQHTLQTFSQDDTNSTTIVVLSADKVCGFLGTHLLATRERGSRWPVQEFMSTWRKLVHGHFPLADLTSLAGHVIEERISGGGNQVYIRYFSKSDLSSDPVVRFKALFDAKAQWESHEIRPFLRDLVIDDKKLDILLIKHARGVKQSDGRVVYHSRIK</sequence>
<evidence type="ECO:0008006" key="5">
    <source>
        <dbReference type="Google" id="ProtNLM"/>
    </source>
</evidence>
<keyword evidence="2" id="KW-0235">DNA replication</keyword>
<proteinExistence type="inferred from homology"/>
<keyword evidence="4" id="KW-1185">Reference proteome</keyword>
<dbReference type="GO" id="GO:0006260">
    <property type="term" value="P:DNA replication"/>
    <property type="evidence" value="ECO:0007669"/>
    <property type="project" value="UniProtKB-KW"/>
</dbReference>
<evidence type="ECO:0000313" key="3">
    <source>
        <dbReference type="EMBL" id="KAG0270234.1"/>
    </source>
</evidence>
<comment type="similarity">
    <text evidence="1">Belongs to the DCC1 family.</text>
</comment>
<dbReference type="GO" id="GO:0034088">
    <property type="term" value="P:maintenance of mitotic sister chromatid cohesion"/>
    <property type="evidence" value="ECO:0007669"/>
    <property type="project" value="TreeGrafter"/>
</dbReference>
<accession>A0A9P6QNR3</accession>
<comment type="caution">
    <text evidence="3">The sequence shown here is derived from an EMBL/GenBank/DDBJ whole genome shotgun (WGS) entry which is preliminary data.</text>
</comment>
<dbReference type="GO" id="GO:0000775">
    <property type="term" value="C:chromosome, centromeric region"/>
    <property type="evidence" value="ECO:0007669"/>
    <property type="project" value="TreeGrafter"/>
</dbReference>
<dbReference type="PANTHER" id="PTHR13395:SF6">
    <property type="entry name" value="SISTER CHROMATID COHESION PROTEIN DCC1"/>
    <property type="match status" value="1"/>
</dbReference>
<dbReference type="Pfam" id="PF09724">
    <property type="entry name" value="Dcc1"/>
    <property type="match status" value="1"/>
</dbReference>
<dbReference type="Proteomes" id="UP000807716">
    <property type="component" value="Unassembled WGS sequence"/>
</dbReference>
<dbReference type="InterPro" id="IPR019128">
    <property type="entry name" value="Dcc1"/>
</dbReference>
<dbReference type="GO" id="GO:0031390">
    <property type="term" value="C:Ctf18 RFC-like complex"/>
    <property type="evidence" value="ECO:0007669"/>
    <property type="project" value="InterPro"/>
</dbReference>
<dbReference type="GO" id="GO:0000785">
    <property type="term" value="C:chromatin"/>
    <property type="evidence" value="ECO:0007669"/>
    <property type="project" value="TreeGrafter"/>
</dbReference>
<evidence type="ECO:0000256" key="2">
    <source>
        <dbReference type="ARBA" id="ARBA00022705"/>
    </source>
</evidence>